<dbReference type="GO" id="GO:0005829">
    <property type="term" value="C:cytosol"/>
    <property type="evidence" value="ECO:0007669"/>
    <property type="project" value="TreeGrafter"/>
</dbReference>
<keyword evidence="6" id="KW-1185">Reference proteome</keyword>
<feature type="compositionally biased region" description="Polar residues" evidence="3">
    <location>
        <begin position="389"/>
        <end position="408"/>
    </location>
</feature>
<dbReference type="Gene3D" id="1.10.10.10">
    <property type="entry name" value="Winged helix-like DNA-binding domain superfamily/Winged helix DNA-binding domain"/>
    <property type="match status" value="1"/>
</dbReference>
<feature type="region of interest" description="Disordered" evidence="3">
    <location>
        <begin position="756"/>
        <end position="796"/>
    </location>
</feature>
<dbReference type="GO" id="GO:0045727">
    <property type="term" value="P:positive regulation of translation"/>
    <property type="evidence" value="ECO:0007669"/>
    <property type="project" value="TreeGrafter"/>
</dbReference>
<dbReference type="PROSITE" id="PS50961">
    <property type="entry name" value="HTH_LA"/>
    <property type="match status" value="1"/>
</dbReference>
<feature type="compositionally biased region" description="Low complexity" evidence="3">
    <location>
        <begin position="90"/>
        <end position="102"/>
    </location>
</feature>
<dbReference type="InterPro" id="IPR006607">
    <property type="entry name" value="DM15"/>
</dbReference>
<dbReference type="InterPro" id="IPR045180">
    <property type="entry name" value="La_dom_prot"/>
</dbReference>
<proteinExistence type="predicted"/>
<dbReference type="PANTHER" id="PTHR22792:SF132">
    <property type="entry name" value="LA-RELATED PROTEIN 1"/>
    <property type="match status" value="1"/>
</dbReference>
<feature type="compositionally biased region" description="Basic and acidic residues" evidence="3">
    <location>
        <begin position="55"/>
        <end position="69"/>
    </location>
</feature>
<comment type="caution">
    <text evidence="5">The sequence shown here is derived from an EMBL/GenBank/DDBJ whole genome shotgun (WGS) entry which is preliminary data.</text>
</comment>
<dbReference type="Proteomes" id="UP000676310">
    <property type="component" value="Unassembled WGS sequence"/>
</dbReference>
<dbReference type="SUPFAM" id="SSF46785">
    <property type="entry name" value="Winged helix' DNA-binding domain"/>
    <property type="match status" value="1"/>
</dbReference>
<dbReference type="GeneID" id="67016589"/>
<dbReference type="Pfam" id="PF05383">
    <property type="entry name" value="La"/>
    <property type="match status" value="1"/>
</dbReference>
<feature type="domain" description="HTH La-type RNA-binding" evidence="4">
    <location>
        <begin position="599"/>
        <end position="690"/>
    </location>
</feature>
<feature type="compositionally biased region" description="Polar residues" evidence="3">
    <location>
        <begin position="441"/>
        <end position="461"/>
    </location>
</feature>
<dbReference type="SMART" id="SM00715">
    <property type="entry name" value="LA"/>
    <property type="match status" value="1"/>
</dbReference>
<dbReference type="AlphaFoldDB" id="A0A8J2I3S9"/>
<dbReference type="SMART" id="SM00684">
    <property type="entry name" value="DM15"/>
    <property type="match status" value="2"/>
</dbReference>
<dbReference type="RefSeq" id="XP_043168425.1">
    <property type="nucleotide sequence ID" value="XM_043312490.1"/>
</dbReference>
<dbReference type="InterPro" id="IPR006630">
    <property type="entry name" value="La_HTH"/>
</dbReference>
<feature type="compositionally biased region" description="Polar residues" evidence="3">
    <location>
        <begin position="368"/>
        <end position="377"/>
    </location>
</feature>
<feature type="region of interest" description="Disordered" evidence="3">
    <location>
        <begin position="1"/>
        <end position="553"/>
    </location>
</feature>
<evidence type="ECO:0000256" key="1">
    <source>
        <dbReference type="ARBA" id="ARBA00022884"/>
    </source>
</evidence>
<feature type="compositionally biased region" description="Polar residues" evidence="3">
    <location>
        <begin position="865"/>
        <end position="877"/>
    </location>
</feature>
<dbReference type="GO" id="GO:0010494">
    <property type="term" value="C:cytoplasmic stress granule"/>
    <property type="evidence" value="ECO:0007669"/>
    <property type="project" value="TreeGrafter"/>
</dbReference>
<feature type="compositionally biased region" description="Basic and acidic residues" evidence="3">
    <location>
        <begin position="208"/>
        <end position="236"/>
    </location>
</feature>
<evidence type="ECO:0000313" key="5">
    <source>
        <dbReference type="EMBL" id="CAG5157082.1"/>
    </source>
</evidence>
<dbReference type="CDD" id="cd07323">
    <property type="entry name" value="LAM"/>
    <property type="match status" value="1"/>
</dbReference>
<feature type="compositionally biased region" description="Basic and acidic residues" evidence="3">
    <location>
        <begin position="426"/>
        <end position="439"/>
    </location>
</feature>
<dbReference type="GO" id="GO:0000339">
    <property type="term" value="F:RNA cap binding"/>
    <property type="evidence" value="ECO:0007669"/>
    <property type="project" value="InterPro"/>
</dbReference>
<feature type="compositionally biased region" description="Polar residues" evidence="3">
    <location>
        <begin position="111"/>
        <end position="132"/>
    </location>
</feature>
<feature type="region of interest" description="Disordered" evidence="3">
    <location>
        <begin position="697"/>
        <end position="727"/>
    </location>
</feature>
<keyword evidence="1 2" id="KW-0694">RNA-binding</keyword>
<dbReference type="EMBL" id="CAJRGZ010000017">
    <property type="protein sequence ID" value="CAG5157082.1"/>
    <property type="molecule type" value="Genomic_DNA"/>
</dbReference>
<gene>
    <name evidence="5" type="ORF">ALTATR162_LOCUS4874</name>
</gene>
<evidence type="ECO:0000256" key="2">
    <source>
        <dbReference type="PROSITE-ProRule" id="PRU00332"/>
    </source>
</evidence>
<dbReference type="InterPro" id="IPR036390">
    <property type="entry name" value="WH_DNA-bd_sf"/>
</dbReference>
<evidence type="ECO:0000259" key="4">
    <source>
        <dbReference type="PROSITE" id="PS50961"/>
    </source>
</evidence>
<accession>A0A8J2I3S9</accession>
<feature type="compositionally biased region" description="Polar residues" evidence="3">
    <location>
        <begin position="197"/>
        <end position="207"/>
    </location>
</feature>
<dbReference type="PANTHER" id="PTHR22792">
    <property type="entry name" value="LUPUS LA PROTEIN-RELATED"/>
    <property type="match status" value="1"/>
</dbReference>
<feature type="compositionally biased region" description="Polar residues" evidence="3">
    <location>
        <begin position="812"/>
        <end position="830"/>
    </location>
</feature>
<organism evidence="5 6">
    <name type="scientific">Alternaria atra</name>
    <dbReference type="NCBI Taxonomy" id="119953"/>
    <lineage>
        <taxon>Eukaryota</taxon>
        <taxon>Fungi</taxon>
        <taxon>Dikarya</taxon>
        <taxon>Ascomycota</taxon>
        <taxon>Pezizomycotina</taxon>
        <taxon>Dothideomycetes</taxon>
        <taxon>Pleosporomycetidae</taxon>
        <taxon>Pleosporales</taxon>
        <taxon>Pleosporineae</taxon>
        <taxon>Pleosporaceae</taxon>
        <taxon>Alternaria</taxon>
        <taxon>Alternaria sect. Ulocladioides</taxon>
    </lineage>
</organism>
<feature type="region of interest" description="Disordered" evidence="3">
    <location>
        <begin position="812"/>
        <end position="877"/>
    </location>
</feature>
<evidence type="ECO:0000313" key="6">
    <source>
        <dbReference type="Proteomes" id="UP000676310"/>
    </source>
</evidence>
<sequence>MASTFSYAQAAKGVSTPATTSKSASGSATPAKDGNSASGQETSASPSNWAEDVESESRPEQPAKAHEAQPEQTAPNVAKISQPVDASNESSPDLASSTSSTVTKDDDVSSIPNASSESTTWDNKSQASTSVDKSVEPVEKTSDKVKKAKNVPAKPLQEAPVPTVNPWKIRADTIKSQVQKVAPQTTPNGVQAKKGDSTSQEKVTNGESRSKGRKDFRGDVDVRNGAKGRFPEKDAKAGPNASALPPPPNRDQESWPTPETVIDEDRKKAQEKGEKTEQKPRDGTSTSKHEWVKIPYTPTVVFNTPLPNAAGARRGGRPGGRGGALSSGRPTGFGSNGAEHTEKDGFALNGEQKAAAQDASPKTKRTDSPTLNGQSPAVNGDSADKATGPVTSESEAQPRRSTLSNMPAQNGAYPRQYPGKPHKGRRGEFHGAGERRRDGASSPTKDNTWGEHQTSAGTQTDAAGDGERRAPTYQDGSSHGHSKRFSSFSSGRERGRGGRGGRGNYTNGHHFTNGHSTSSFPLGPRSPTTFVPESNSFFPASQGKYGRNGHRSQSLTADPYRYQSFQSGYPAPIQTGHDMYPYGMAPPPMSAGLPYSPYGVDQYQIFSMITAQVEYYFSVDNLLKDMYLRRHMDSQGFVSLEFIAGFNRIKNLSPDIDMIRLVCQQSAVIEYRTSENGQDRLRRKDNWAQWVLDMAERDPSAQNEGPKELNQPQISHPAGFDPSKPPQWSAMSPAFSPFGNEGAYPQMNGFHPVPQDAGSVPAETNGTAPEEANAAVSNGHPIESSTKAVSGEPDSFSDLQLDSLTVVMRKQNQTQALPPSVSRTFSNGSIDSKHGVPDEPENSITCQVMVNGAGKSDGGAESQLDRPQTVTDPLQSTSPAAPARLYWVKDHHNPVHTIPSDSSHESYYHLRSKALYQRSNAPLGTTPYDMNVLYQFWSHFLIRNFNQSMYDEFRHLAFEDAAHRRTDTGISNLIEFYGESLLSSHGVIRQRVASDFIELIRTEDERRPAFDQLKAAYCSGSMDLRSRQRIDDLLDADTLALLTPP</sequence>
<dbReference type="GO" id="GO:0048255">
    <property type="term" value="P:mRNA stabilization"/>
    <property type="evidence" value="ECO:0007669"/>
    <property type="project" value="InterPro"/>
</dbReference>
<reference evidence="5" key="1">
    <citation type="submission" date="2021-05" db="EMBL/GenBank/DDBJ databases">
        <authorList>
            <person name="Stam R."/>
        </authorList>
    </citation>
    <scope>NUCLEOTIDE SEQUENCE</scope>
    <source>
        <strain evidence="5">CS162</strain>
    </source>
</reference>
<dbReference type="OrthoDB" id="340227at2759"/>
<protein>
    <recommendedName>
        <fullName evidence="4">HTH La-type RNA-binding domain-containing protein</fullName>
    </recommendedName>
</protein>
<feature type="compositionally biased region" description="Polar residues" evidence="3">
    <location>
        <begin position="174"/>
        <end position="189"/>
    </location>
</feature>
<dbReference type="InterPro" id="IPR036388">
    <property type="entry name" value="WH-like_DNA-bd_sf"/>
</dbReference>
<feature type="compositionally biased region" description="Polar residues" evidence="3">
    <location>
        <begin position="504"/>
        <end position="539"/>
    </location>
</feature>
<feature type="compositionally biased region" description="Polar residues" evidence="3">
    <location>
        <begin position="35"/>
        <end position="48"/>
    </location>
</feature>
<dbReference type="Pfam" id="PF21071">
    <property type="entry name" value="LARP1_HEAT"/>
    <property type="match status" value="1"/>
</dbReference>
<feature type="compositionally biased region" description="Low complexity" evidence="3">
    <location>
        <begin position="15"/>
        <end position="32"/>
    </location>
</feature>
<name>A0A8J2I3S9_9PLEO</name>
<feature type="compositionally biased region" description="Basic and acidic residues" evidence="3">
    <location>
        <begin position="263"/>
        <end position="292"/>
    </location>
</feature>
<feature type="compositionally biased region" description="Basic and acidic residues" evidence="3">
    <location>
        <begin position="133"/>
        <end position="145"/>
    </location>
</feature>
<evidence type="ECO:0000256" key="3">
    <source>
        <dbReference type="SAM" id="MobiDB-lite"/>
    </source>
</evidence>